<reference evidence="2" key="2">
    <citation type="journal article" date="2017" name="J. Anim. Genet.">
        <title>Multiple reference genome sequences of hot pepper reveal the massive evolution of plant disease resistance genes by retroduplication.</title>
        <authorList>
            <person name="Kim S."/>
            <person name="Park J."/>
            <person name="Yeom S.-I."/>
            <person name="Kim Y.-M."/>
            <person name="Seo E."/>
            <person name="Kim K.-T."/>
            <person name="Kim M.-S."/>
            <person name="Lee J.M."/>
            <person name="Cheong K."/>
            <person name="Shin H.-S."/>
            <person name="Kim S.-B."/>
            <person name="Han K."/>
            <person name="Lee J."/>
            <person name="Park M."/>
            <person name="Lee H.-A."/>
            <person name="Lee H.-Y."/>
            <person name="Lee Y."/>
            <person name="Oh S."/>
            <person name="Lee J.H."/>
            <person name="Choi E."/>
            <person name="Choi E."/>
            <person name="Lee S.E."/>
            <person name="Jeon J."/>
            <person name="Kim H."/>
            <person name="Choi G."/>
            <person name="Song H."/>
            <person name="Lee J."/>
            <person name="Lee S.-C."/>
            <person name="Kwon J.-K."/>
            <person name="Lee H.-Y."/>
            <person name="Koo N."/>
            <person name="Hong Y."/>
            <person name="Kim R.W."/>
            <person name="Kang W.-H."/>
            <person name="Huh J.H."/>
            <person name="Kang B.-C."/>
            <person name="Yang T.-J."/>
            <person name="Lee Y.-H."/>
            <person name="Bennetzen J.L."/>
            <person name="Choi D."/>
        </authorList>
    </citation>
    <scope>NUCLEOTIDE SEQUENCE [LARGE SCALE GENOMIC DNA]</scope>
    <source>
        <strain evidence="2">cv. PBC81</strain>
    </source>
</reference>
<reference evidence="1 2" key="1">
    <citation type="journal article" date="2017" name="Genome Biol.">
        <title>New reference genome sequences of hot pepper reveal the massive evolution of plant disease-resistance genes by retroduplication.</title>
        <authorList>
            <person name="Kim S."/>
            <person name="Park J."/>
            <person name="Yeom S.I."/>
            <person name="Kim Y.M."/>
            <person name="Seo E."/>
            <person name="Kim K.T."/>
            <person name="Kim M.S."/>
            <person name="Lee J.M."/>
            <person name="Cheong K."/>
            <person name="Shin H.S."/>
            <person name="Kim S.B."/>
            <person name="Han K."/>
            <person name="Lee J."/>
            <person name="Park M."/>
            <person name="Lee H.A."/>
            <person name="Lee H.Y."/>
            <person name="Lee Y."/>
            <person name="Oh S."/>
            <person name="Lee J.H."/>
            <person name="Choi E."/>
            <person name="Choi E."/>
            <person name="Lee S.E."/>
            <person name="Jeon J."/>
            <person name="Kim H."/>
            <person name="Choi G."/>
            <person name="Song H."/>
            <person name="Lee J."/>
            <person name="Lee S.C."/>
            <person name="Kwon J.K."/>
            <person name="Lee H.Y."/>
            <person name="Koo N."/>
            <person name="Hong Y."/>
            <person name="Kim R.W."/>
            <person name="Kang W.H."/>
            <person name="Huh J.H."/>
            <person name="Kang B.C."/>
            <person name="Yang T.J."/>
            <person name="Lee Y.H."/>
            <person name="Bennetzen J.L."/>
            <person name="Choi D."/>
        </authorList>
    </citation>
    <scope>NUCLEOTIDE SEQUENCE [LARGE SCALE GENOMIC DNA]</scope>
    <source>
        <strain evidence="2">cv. PBC81</strain>
    </source>
</reference>
<dbReference type="PANTHER" id="PTHR33022:SF26">
    <property type="entry name" value="UBIQUITIN-LIKE PROTEASE FAMILY PROFILE DOMAIN-CONTAINING PROTEIN"/>
    <property type="match status" value="1"/>
</dbReference>
<comment type="caution">
    <text evidence="1">The sequence shown here is derived from an EMBL/GenBank/DDBJ whole genome shotgun (WGS) entry which is preliminary data.</text>
</comment>
<gene>
    <name evidence="1" type="ORF">CQW23_20292</name>
</gene>
<evidence type="ECO:0000313" key="1">
    <source>
        <dbReference type="EMBL" id="PHT41438.1"/>
    </source>
</evidence>
<dbReference type="PANTHER" id="PTHR33022">
    <property type="entry name" value="DUF1985 DOMAIN-CONTAINING PROTEIN"/>
    <property type="match status" value="1"/>
</dbReference>
<dbReference type="Proteomes" id="UP000224567">
    <property type="component" value="Unassembled WGS sequence"/>
</dbReference>
<proteinExistence type="predicted"/>
<name>A0A2G2W883_CAPBA</name>
<sequence>MMHFGIETVGDKNWFNTMGFPDQSWTDSRKKPKYDPNRSYKFITVDCNFMNIIRSVHDVYSADAANLTGEGQMVTYAECLSYGHKVLANKFDPNTLRTRYAALLWEYGTKKQDTNAQSDVESPLRPARQSRITSVTEVFDV</sequence>
<dbReference type="AlphaFoldDB" id="A0A2G2W883"/>
<evidence type="ECO:0000313" key="2">
    <source>
        <dbReference type="Proteomes" id="UP000224567"/>
    </source>
</evidence>
<dbReference type="OrthoDB" id="1291327at2759"/>
<organism evidence="1 2">
    <name type="scientific">Capsicum baccatum</name>
    <name type="common">Peruvian pepper</name>
    <dbReference type="NCBI Taxonomy" id="33114"/>
    <lineage>
        <taxon>Eukaryota</taxon>
        <taxon>Viridiplantae</taxon>
        <taxon>Streptophyta</taxon>
        <taxon>Embryophyta</taxon>
        <taxon>Tracheophyta</taxon>
        <taxon>Spermatophyta</taxon>
        <taxon>Magnoliopsida</taxon>
        <taxon>eudicotyledons</taxon>
        <taxon>Gunneridae</taxon>
        <taxon>Pentapetalae</taxon>
        <taxon>asterids</taxon>
        <taxon>lamiids</taxon>
        <taxon>Solanales</taxon>
        <taxon>Solanaceae</taxon>
        <taxon>Solanoideae</taxon>
        <taxon>Capsiceae</taxon>
        <taxon>Capsicum</taxon>
    </lineage>
</organism>
<protein>
    <submittedName>
        <fullName evidence="1">Uncharacterized protein</fullName>
    </submittedName>
</protein>
<accession>A0A2G2W883</accession>
<keyword evidence="2" id="KW-1185">Reference proteome</keyword>
<dbReference type="EMBL" id="MLFT02000008">
    <property type="protein sequence ID" value="PHT41438.1"/>
    <property type="molecule type" value="Genomic_DNA"/>
</dbReference>